<organism evidence="1 2">
    <name type="scientific">Bacillus wiedmannii</name>
    <dbReference type="NCBI Taxonomy" id="1890302"/>
    <lineage>
        <taxon>Bacteria</taxon>
        <taxon>Bacillati</taxon>
        <taxon>Bacillota</taxon>
        <taxon>Bacilli</taxon>
        <taxon>Bacillales</taxon>
        <taxon>Bacillaceae</taxon>
        <taxon>Bacillus</taxon>
        <taxon>Bacillus cereus group</taxon>
    </lineage>
</organism>
<reference evidence="1 2" key="1">
    <citation type="submission" date="2017-09" db="EMBL/GenBank/DDBJ databases">
        <title>Large-scale bioinformatics analysis of Bacillus genomes uncovers conserved roles of natural products in bacterial physiology.</title>
        <authorList>
            <consortium name="Agbiome Team Llc"/>
            <person name="Bleich R.M."/>
            <person name="Grubbs K.J."/>
            <person name="Santa Maria K.C."/>
            <person name="Allen S.E."/>
            <person name="Farag S."/>
            <person name="Shank E.A."/>
            <person name="Bowers A."/>
        </authorList>
    </citation>
    <scope>NUCLEOTIDE SEQUENCE [LARGE SCALE GENOMIC DNA]</scope>
    <source>
        <strain evidence="1 2">AFS065610</strain>
    </source>
</reference>
<comment type="caution">
    <text evidence="1">The sequence shown here is derived from an EMBL/GenBank/DDBJ whole genome shotgun (WGS) entry which is preliminary data.</text>
</comment>
<evidence type="ECO:0000313" key="1">
    <source>
        <dbReference type="EMBL" id="PGD30195.1"/>
    </source>
</evidence>
<dbReference type="AlphaFoldDB" id="A0A2B6RNW8"/>
<gene>
    <name evidence="1" type="ORF">COM27_25470</name>
</gene>
<dbReference type="EMBL" id="NVIY01000047">
    <property type="protein sequence ID" value="PGD30195.1"/>
    <property type="molecule type" value="Genomic_DNA"/>
</dbReference>
<dbReference type="RefSeq" id="WP_098708103.1">
    <property type="nucleotide sequence ID" value="NZ_NVIY01000047.1"/>
</dbReference>
<protein>
    <submittedName>
        <fullName evidence="1">Uncharacterized protein</fullName>
    </submittedName>
</protein>
<evidence type="ECO:0000313" key="2">
    <source>
        <dbReference type="Proteomes" id="UP000223472"/>
    </source>
</evidence>
<sequence length="242" mass="26812">MLEQNNWRYCGKCHALFFDGYPDKGKCPADGAHEAIGYNFVLPHNIAETPNAQKDWEFCVKCNGMFFNGYPDKGKCPTGGGHQHHPEAYRFILPHNIAETPNAQKDWEFCVKCNGMFFNGYPDKGKCPAGGGHQHHPEAYRFVLPHPIHPSINLEDRFTEIFVSGSGFTPNSQVKIFYSYRDSYSFHTNGADNPLVSSTETNGSFSGATFNLTGSGTITYINVKVVDNVTNTEAVASLRGDA</sequence>
<dbReference type="Proteomes" id="UP000223472">
    <property type="component" value="Unassembled WGS sequence"/>
</dbReference>
<accession>A0A2B6RNW8</accession>
<proteinExistence type="predicted"/>
<name>A0A2B6RNW8_9BACI</name>